<dbReference type="GO" id="GO:0004065">
    <property type="term" value="F:arylsulfatase activity"/>
    <property type="evidence" value="ECO:0007669"/>
    <property type="project" value="UniProtKB-EC"/>
</dbReference>
<dbReference type="GO" id="GO:0004423">
    <property type="term" value="F:iduronate-2-sulfatase activity"/>
    <property type="evidence" value="ECO:0007669"/>
    <property type="project" value="InterPro"/>
</dbReference>
<dbReference type="GO" id="GO:0046872">
    <property type="term" value="F:metal ion binding"/>
    <property type="evidence" value="ECO:0007669"/>
    <property type="project" value="UniProtKB-KW"/>
</dbReference>
<evidence type="ECO:0000313" key="10">
    <source>
        <dbReference type="EMBL" id="QDU05738.1"/>
    </source>
</evidence>
<feature type="domain" description="Sulfatase N-terminal" evidence="9">
    <location>
        <begin position="30"/>
        <end position="361"/>
    </location>
</feature>
<evidence type="ECO:0000256" key="6">
    <source>
        <dbReference type="ARBA" id="ARBA00022837"/>
    </source>
</evidence>
<dbReference type="RefSeq" id="WP_232104935.1">
    <property type="nucleotide sequence ID" value="NZ_CP036347.1"/>
</dbReference>
<evidence type="ECO:0000313" key="11">
    <source>
        <dbReference type="Proteomes" id="UP000320722"/>
    </source>
</evidence>
<evidence type="ECO:0000259" key="9">
    <source>
        <dbReference type="Pfam" id="PF00884"/>
    </source>
</evidence>
<dbReference type="PANTHER" id="PTHR45953">
    <property type="entry name" value="IDURONATE 2-SULFATASE"/>
    <property type="match status" value="1"/>
</dbReference>
<proteinExistence type="inferred from homology"/>
<protein>
    <submittedName>
        <fullName evidence="10">Arylsulfatase</fullName>
        <ecNumber evidence="10">3.1.6.1</ecNumber>
    </submittedName>
</protein>
<keyword evidence="5 10" id="KW-0378">Hydrolase</keyword>
<dbReference type="Proteomes" id="UP000320722">
    <property type="component" value="Chromosome"/>
</dbReference>
<dbReference type="EMBL" id="CP036347">
    <property type="protein sequence ID" value="QDU05738.1"/>
    <property type="molecule type" value="Genomic_DNA"/>
</dbReference>
<evidence type="ECO:0000256" key="3">
    <source>
        <dbReference type="ARBA" id="ARBA00022723"/>
    </source>
</evidence>
<dbReference type="AlphaFoldDB" id="A0A517WKF6"/>
<comment type="similarity">
    <text evidence="2">Belongs to the sulfatase family.</text>
</comment>
<evidence type="ECO:0000256" key="4">
    <source>
        <dbReference type="ARBA" id="ARBA00022729"/>
    </source>
</evidence>
<keyword evidence="4 8" id="KW-0732">Signal</keyword>
<dbReference type="InterPro" id="IPR017850">
    <property type="entry name" value="Alkaline_phosphatase_core_sf"/>
</dbReference>
<dbReference type="InterPro" id="IPR000917">
    <property type="entry name" value="Sulfatase_N"/>
</dbReference>
<dbReference type="Gene3D" id="3.40.720.10">
    <property type="entry name" value="Alkaline Phosphatase, subunit A"/>
    <property type="match status" value="1"/>
</dbReference>
<gene>
    <name evidence="10" type="ORF">V6x_54800</name>
</gene>
<feature type="region of interest" description="Disordered" evidence="7">
    <location>
        <begin position="444"/>
        <end position="485"/>
    </location>
</feature>
<evidence type="ECO:0000256" key="1">
    <source>
        <dbReference type="ARBA" id="ARBA00001913"/>
    </source>
</evidence>
<sequence length="485" mass="54768" precursor="true">MGRALLCLMLLLSLILCGETRVEAAETERPNVLFIAVDDLNDWISCLGGHPDCKTPNIDRLASRGLLFTNSHCAAPACNPSRAALLTGIRPCNSGVYLNSQPWRPVMQDVVTLPQHFRNHGYQSIGSGKIFHGRYNDYGSWDDYLKQTGDPQPTQAVLKDPHSRAGSIIWGVLDTQDQEMSDYKMANYAIDFLSKPDQKPFFLACGIYRPHMPWQVPRKYYDMYPLDKIQLPNVPEHDLDDIPPAGVRMANPGGDHAKILKTENWRYAVQAYLASIAFADVQVGRVLDALDASPYANNTIVVLWGDHGWHLGEKKHWRKFSLWEEATRAPLMMVVPGVTQAGTKCDQAIDFMNIYPTLCELCELPRGEHLDGISMVSLLKDPAQTWERPALTTHGRLNHAVRDNRYRLIRYQNGDEELYDHSQDPMEWKNLADDPQYAETKERLAKWFPAKNAPDAPHDASLGKGKKKKKRQQGKGKSKKKSAQP</sequence>
<dbReference type="GO" id="GO:0005737">
    <property type="term" value="C:cytoplasm"/>
    <property type="evidence" value="ECO:0007669"/>
    <property type="project" value="TreeGrafter"/>
</dbReference>
<accession>A0A517WKF6</accession>
<dbReference type="Pfam" id="PF00884">
    <property type="entry name" value="Sulfatase"/>
    <property type="match status" value="1"/>
</dbReference>
<dbReference type="PROSITE" id="PS00149">
    <property type="entry name" value="SULFATASE_2"/>
    <property type="match status" value="1"/>
</dbReference>
<keyword evidence="3" id="KW-0479">Metal-binding</keyword>
<evidence type="ECO:0000256" key="2">
    <source>
        <dbReference type="ARBA" id="ARBA00008779"/>
    </source>
</evidence>
<name>A0A517WKF6_9PLAN</name>
<dbReference type="CDD" id="cd16030">
    <property type="entry name" value="iduronate-2-sulfatase"/>
    <property type="match status" value="1"/>
</dbReference>
<feature type="chain" id="PRO_5021801886" evidence="8">
    <location>
        <begin position="25"/>
        <end position="485"/>
    </location>
</feature>
<dbReference type="InterPro" id="IPR035874">
    <property type="entry name" value="IDS"/>
</dbReference>
<evidence type="ECO:0000256" key="8">
    <source>
        <dbReference type="SAM" id="SignalP"/>
    </source>
</evidence>
<dbReference type="PANTHER" id="PTHR45953:SF1">
    <property type="entry name" value="IDURONATE 2-SULFATASE"/>
    <property type="match status" value="1"/>
</dbReference>
<organism evidence="10 11">
    <name type="scientific">Gimesia chilikensis</name>
    <dbReference type="NCBI Taxonomy" id="2605989"/>
    <lineage>
        <taxon>Bacteria</taxon>
        <taxon>Pseudomonadati</taxon>
        <taxon>Planctomycetota</taxon>
        <taxon>Planctomycetia</taxon>
        <taxon>Planctomycetales</taxon>
        <taxon>Planctomycetaceae</taxon>
        <taxon>Gimesia</taxon>
    </lineage>
</organism>
<reference evidence="10 11" key="1">
    <citation type="submission" date="2019-02" db="EMBL/GenBank/DDBJ databases">
        <title>Deep-cultivation of Planctomycetes and their phenomic and genomic characterization uncovers novel biology.</title>
        <authorList>
            <person name="Wiegand S."/>
            <person name="Jogler M."/>
            <person name="Boedeker C."/>
            <person name="Pinto D."/>
            <person name="Vollmers J."/>
            <person name="Rivas-Marin E."/>
            <person name="Kohn T."/>
            <person name="Peeters S.H."/>
            <person name="Heuer A."/>
            <person name="Rast P."/>
            <person name="Oberbeckmann S."/>
            <person name="Bunk B."/>
            <person name="Jeske O."/>
            <person name="Meyerdierks A."/>
            <person name="Storesund J.E."/>
            <person name="Kallscheuer N."/>
            <person name="Luecker S."/>
            <person name="Lage O.M."/>
            <person name="Pohl T."/>
            <person name="Merkel B.J."/>
            <person name="Hornburger P."/>
            <person name="Mueller R.-W."/>
            <person name="Bruemmer F."/>
            <person name="Labrenz M."/>
            <person name="Spormann A.M."/>
            <person name="Op den Camp H."/>
            <person name="Overmann J."/>
            <person name="Amann R."/>
            <person name="Jetten M.S.M."/>
            <person name="Mascher T."/>
            <person name="Medema M.H."/>
            <person name="Devos D.P."/>
            <person name="Kaster A.-K."/>
            <person name="Ovreas L."/>
            <person name="Rohde M."/>
            <person name="Galperin M.Y."/>
            <person name="Jogler C."/>
        </authorList>
    </citation>
    <scope>NUCLEOTIDE SEQUENCE [LARGE SCALE GENOMIC DNA]</scope>
    <source>
        <strain evidence="10 11">V6</strain>
    </source>
</reference>
<comment type="cofactor">
    <cofactor evidence="1">
        <name>Ca(2+)</name>
        <dbReference type="ChEBI" id="CHEBI:29108"/>
    </cofactor>
</comment>
<evidence type="ECO:0000256" key="7">
    <source>
        <dbReference type="SAM" id="MobiDB-lite"/>
    </source>
</evidence>
<keyword evidence="6" id="KW-0106">Calcium</keyword>
<dbReference type="InterPro" id="IPR024607">
    <property type="entry name" value="Sulfatase_CS"/>
</dbReference>
<feature type="signal peptide" evidence="8">
    <location>
        <begin position="1"/>
        <end position="24"/>
    </location>
</feature>
<dbReference type="EC" id="3.1.6.1" evidence="10"/>
<evidence type="ECO:0000256" key="5">
    <source>
        <dbReference type="ARBA" id="ARBA00022801"/>
    </source>
</evidence>
<feature type="compositionally biased region" description="Basic residues" evidence="7">
    <location>
        <begin position="464"/>
        <end position="485"/>
    </location>
</feature>
<dbReference type="SUPFAM" id="SSF53649">
    <property type="entry name" value="Alkaline phosphatase-like"/>
    <property type="match status" value="1"/>
</dbReference>